<organism evidence="5 6">
    <name type="scientific">Talaromyces pinophilus</name>
    <name type="common">Penicillium pinophilum</name>
    <dbReference type="NCBI Taxonomy" id="128442"/>
    <lineage>
        <taxon>Eukaryota</taxon>
        <taxon>Fungi</taxon>
        <taxon>Dikarya</taxon>
        <taxon>Ascomycota</taxon>
        <taxon>Pezizomycotina</taxon>
        <taxon>Eurotiomycetes</taxon>
        <taxon>Eurotiomycetidae</taxon>
        <taxon>Eurotiales</taxon>
        <taxon>Trichocomaceae</taxon>
        <taxon>Talaromyces</taxon>
        <taxon>Talaromyces sect. Talaromyces</taxon>
    </lineage>
</organism>
<dbReference type="PANTHER" id="PTHR24126:SF14">
    <property type="entry name" value="ANK_REP_REGION DOMAIN-CONTAINING PROTEIN"/>
    <property type="match status" value="1"/>
</dbReference>
<dbReference type="Gene3D" id="1.25.40.20">
    <property type="entry name" value="Ankyrin repeat-containing domain"/>
    <property type="match status" value="1"/>
</dbReference>
<evidence type="ECO:0000256" key="2">
    <source>
        <dbReference type="ARBA" id="ARBA00023043"/>
    </source>
</evidence>
<feature type="transmembrane region" description="Helical" evidence="4">
    <location>
        <begin position="119"/>
        <end position="141"/>
    </location>
</feature>
<dbReference type="PROSITE" id="PS50088">
    <property type="entry name" value="ANK_REPEAT"/>
    <property type="match status" value="2"/>
</dbReference>
<feature type="transmembrane region" description="Helical" evidence="4">
    <location>
        <begin position="147"/>
        <end position="172"/>
    </location>
</feature>
<feature type="repeat" description="ANK" evidence="3">
    <location>
        <begin position="307"/>
        <end position="339"/>
    </location>
</feature>
<feature type="transmembrane region" description="Helical" evidence="4">
    <location>
        <begin position="32"/>
        <end position="52"/>
    </location>
</feature>
<dbReference type="PANTHER" id="PTHR24126">
    <property type="entry name" value="ANKYRIN REPEAT, PH AND SEC7 DOMAIN CONTAINING PROTEIN SECG-RELATED"/>
    <property type="match status" value="1"/>
</dbReference>
<keyword evidence="4" id="KW-0812">Transmembrane</keyword>
<evidence type="ECO:0000313" key="6">
    <source>
        <dbReference type="Proteomes" id="UP000053095"/>
    </source>
</evidence>
<evidence type="ECO:0000256" key="4">
    <source>
        <dbReference type="SAM" id="Phobius"/>
    </source>
</evidence>
<keyword evidence="6" id="KW-1185">Reference proteome</keyword>
<sequence>MESAKASVVRSPNLSTHRRYERMVLETERAPFVDNALAQAFSWLLLAGYLVFPGTFTSLRDSSMLQAVAAENAVGHAIYRGVQNAPLLGLAEVSCAVGATGAGWLWYRWQHNYVWITRQIFLPTLVNAATGFANTLINIYTARHGTWSVTAIITAAVTGTFAGVSALLFLLYSGRLHQMKKGIDPKKRNRLPTDAATPNNVLVHDTTRELPTKRPFRLPFRSVSVTSETAKMPELLGLDDLIDGIERNLRPIVQKHLDDGIDPNLRNDNDPFGQGRSLLIFAAMHGRVQILELLLQSGADVEGSDFHGRTALSWAAEFCQYDAVKFLVEHGAKVNAEDSEWATPLSWLIHAGNDSSSILTCNDVRSKKSHRREEGGVASGRDLGKTRKYLVSKGAKEKWLKQVYKREINRIKCKFKRVRKETPRGH</sequence>
<keyword evidence="2 3" id="KW-0040">ANK repeat</keyword>
<dbReference type="Pfam" id="PF12796">
    <property type="entry name" value="Ank_2"/>
    <property type="match status" value="1"/>
</dbReference>
<dbReference type="InterPro" id="IPR002110">
    <property type="entry name" value="Ankyrin_rpt"/>
</dbReference>
<evidence type="ECO:0000256" key="1">
    <source>
        <dbReference type="ARBA" id="ARBA00022737"/>
    </source>
</evidence>
<keyword evidence="1" id="KW-0677">Repeat</keyword>
<dbReference type="SMART" id="SM00248">
    <property type="entry name" value="ANK"/>
    <property type="match status" value="2"/>
</dbReference>
<accession>A0A0B8N5W6</accession>
<dbReference type="Proteomes" id="UP000053095">
    <property type="component" value="Unassembled WGS sequence"/>
</dbReference>
<name>A0A0B8N5W6_TALPI</name>
<dbReference type="AlphaFoldDB" id="A0A0B8N5W6"/>
<feature type="repeat" description="ANK" evidence="3">
    <location>
        <begin position="274"/>
        <end position="306"/>
    </location>
</feature>
<reference evidence="6" key="1">
    <citation type="journal article" date="2015" name="Genome Announc.">
        <title>Draft genome sequence of Talaromyces cellulolyticus strain Y-94, a source of lignocellulosic biomass-degrading enzymes.</title>
        <authorList>
            <person name="Fujii T."/>
            <person name="Koike H."/>
            <person name="Sawayama S."/>
            <person name="Yano S."/>
            <person name="Inoue H."/>
        </authorList>
    </citation>
    <scope>NUCLEOTIDE SEQUENCE [LARGE SCALE GENOMIC DNA]</scope>
    <source>
        <strain evidence="6">Y-94</strain>
    </source>
</reference>
<gene>
    <name evidence="5" type="ORF">TCE0_056r18467</name>
</gene>
<feature type="transmembrane region" description="Helical" evidence="4">
    <location>
        <begin position="87"/>
        <end position="107"/>
    </location>
</feature>
<dbReference type="SUPFAM" id="SSF48403">
    <property type="entry name" value="Ankyrin repeat"/>
    <property type="match status" value="1"/>
</dbReference>
<protein>
    <submittedName>
        <fullName evidence="5">Uncharacterized protein</fullName>
    </submittedName>
</protein>
<keyword evidence="4" id="KW-0472">Membrane</keyword>
<dbReference type="InterPro" id="IPR036770">
    <property type="entry name" value="Ankyrin_rpt-contain_sf"/>
</dbReference>
<dbReference type="PROSITE" id="PS50297">
    <property type="entry name" value="ANK_REP_REGION"/>
    <property type="match status" value="2"/>
</dbReference>
<proteinExistence type="predicted"/>
<keyword evidence="4" id="KW-1133">Transmembrane helix</keyword>
<dbReference type="EMBL" id="DF933852">
    <property type="protein sequence ID" value="GAM43557.1"/>
    <property type="molecule type" value="Genomic_DNA"/>
</dbReference>
<evidence type="ECO:0000313" key="5">
    <source>
        <dbReference type="EMBL" id="GAM43557.1"/>
    </source>
</evidence>
<evidence type="ECO:0000256" key="3">
    <source>
        <dbReference type="PROSITE-ProRule" id="PRU00023"/>
    </source>
</evidence>